<dbReference type="Proteomes" id="UP000636479">
    <property type="component" value="Unassembled WGS sequence"/>
</dbReference>
<accession>A0A8H6WHG4</accession>
<dbReference type="PANTHER" id="PTHR13281">
    <property type="entry name" value="TRANSMEMBRANE PROTEIN 70, MITOCHONDRIAL"/>
    <property type="match status" value="1"/>
</dbReference>
<dbReference type="RefSeq" id="XP_037225071.1">
    <property type="nucleotide sequence ID" value="XM_037357161.1"/>
</dbReference>
<evidence type="ECO:0000313" key="2">
    <source>
        <dbReference type="Proteomes" id="UP000636479"/>
    </source>
</evidence>
<dbReference type="GO" id="GO:0033615">
    <property type="term" value="P:mitochondrial proton-transporting ATP synthase complex assembly"/>
    <property type="evidence" value="ECO:0007669"/>
    <property type="project" value="TreeGrafter"/>
</dbReference>
<dbReference type="InterPro" id="IPR009724">
    <property type="entry name" value="TMEM70"/>
</dbReference>
<dbReference type="Pfam" id="PF06979">
    <property type="entry name" value="TMEM70"/>
    <property type="match status" value="1"/>
</dbReference>
<proteinExistence type="predicted"/>
<evidence type="ECO:0000313" key="1">
    <source>
        <dbReference type="EMBL" id="KAF7315048.1"/>
    </source>
</evidence>
<reference evidence="1" key="1">
    <citation type="submission" date="2020-05" db="EMBL/GenBank/DDBJ databases">
        <title>Mycena genomes resolve the evolution of fungal bioluminescence.</title>
        <authorList>
            <person name="Tsai I.J."/>
        </authorList>
    </citation>
    <scope>NUCLEOTIDE SEQUENCE</scope>
    <source>
        <strain evidence="1">171206Taipei</strain>
    </source>
</reference>
<dbReference type="AlphaFoldDB" id="A0A8H6WHG4"/>
<dbReference type="GO" id="GO:0031966">
    <property type="term" value="C:mitochondrial membrane"/>
    <property type="evidence" value="ECO:0007669"/>
    <property type="project" value="TreeGrafter"/>
</dbReference>
<dbReference type="PANTHER" id="PTHR13281:SF0">
    <property type="entry name" value="TRANSMEMBRANE PROTEIN 70, MITOCHONDRIAL"/>
    <property type="match status" value="1"/>
</dbReference>
<dbReference type="InterPro" id="IPR045325">
    <property type="entry name" value="TMEM70/TMEM186/TMEM223"/>
</dbReference>
<dbReference type="GeneID" id="59339677"/>
<gene>
    <name evidence="1" type="ORF">MIND_00019000</name>
</gene>
<sequence length="249" mass="27518">MLRRCPHSLLRTRALTSFLRHESTLAASTTSNTHFDSSLPPVSISPDKVVYRGPLTNTFRRLKIFSLSSLSLCTTMVPLMFAIETNLPVTARAFLATTAVSTSAVSTSLIGWAGRSYVTKLSVTKNPETDRVQEIEATTLTLRLKPRITRIYDPTFVVRSSRPFAKWELADLVVIPPDMQSANTSAGQEETVAETRDASGNILGRWIVRWGENGEGNCREEGSVMRHFNVHEELLPQIVAEDVAPGSET</sequence>
<organism evidence="1 2">
    <name type="scientific">Mycena indigotica</name>
    <dbReference type="NCBI Taxonomy" id="2126181"/>
    <lineage>
        <taxon>Eukaryota</taxon>
        <taxon>Fungi</taxon>
        <taxon>Dikarya</taxon>
        <taxon>Basidiomycota</taxon>
        <taxon>Agaricomycotina</taxon>
        <taxon>Agaricomycetes</taxon>
        <taxon>Agaricomycetidae</taxon>
        <taxon>Agaricales</taxon>
        <taxon>Marasmiineae</taxon>
        <taxon>Mycenaceae</taxon>
        <taxon>Mycena</taxon>
    </lineage>
</organism>
<keyword evidence="2" id="KW-1185">Reference proteome</keyword>
<dbReference type="EMBL" id="JACAZF010000001">
    <property type="protein sequence ID" value="KAF7315048.1"/>
    <property type="molecule type" value="Genomic_DNA"/>
</dbReference>
<protein>
    <submittedName>
        <fullName evidence="1">Uncharacterized protein</fullName>
    </submittedName>
</protein>
<dbReference type="OrthoDB" id="5386199at2759"/>
<comment type="caution">
    <text evidence="1">The sequence shown here is derived from an EMBL/GenBank/DDBJ whole genome shotgun (WGS) entry which is preliminary data.</text>
</comment>
<name>A0A8H6WHG4_9AGAR</name>